<keyword evidence="1 3" id="KW-0328">Glycosyltransferase</keyword>
<keyword evidence="2 3" id="KW-0808">Transferase</keyword>
<dbReference type="InterPro" id="IPR002516">
    <property type="entry name" value="Glyco_trans_11"/>
</dbReference>
<keyword evidence="3" id="KW-0325">Glycoprotein</keyword>
<dbReference type="GO" id="GO:0032580">
    <property type="term" value="C:Golgi cisterna membrane"/>
    <property type="evidence" value="ECO:0007669"/>
    <property type="project" value="UniProtKB-SubCell"/>
</dbReference>
<dbReference type="Pfam" id="PF01531">
    <property type="entry name" value="Glyco_transf_11"/>
    <property type="match status" value="1"/>
</dbReference>
<dbReference type="PANTHER" id="PTHR11927:SF9">
    <property type="entry name" value="L-FUCOSYLTRANSFERASE"/>
    <property type="match status" value="1"/>
</dbReference>
<gene>
    <name evidence="4" type="ORF">CAPTEDRAFT_99760</name>
</gene>
<organism evidence="4">
    <name type="scientific">Capitella teleta</name>
    <name type="common">Polychaete worm</name>
    <dbReference type="NCBI Taxonomy" id="283909"/>
    <lineage>
        <taxon>Eukaryota</taxon>
        <taxon>Metazoa</taxon>
        <taxon>Spiralia</taxon>
        <taxon>Lophotrochozoa</taxon>
        <taxon>Annelida</taxon>
        <taxon>Polychaeta</taxon>
        <taxon>Sedentaria</taxon>
        <taxon>Scolecida</taxon>
        <taxon>Capitellidae</taxon>
        <taxon>Capitella</taxon>
    </lineage>
</organism>
<proteinExistence type="inferred from homology"/>
<dbReference type="GO" id="GO:0008107">
    <property type="term" value="F:galactoside 2-alpha-L-fucosyltransferase activity"/>
    <property type="evidence" value="ECO:0007669"/>
    <property type="project" value="InterPro"/>
</dbReference>
<comment type="pathway">
    <text evidence="3">Protein modification; protein glycosylation.</text>
</comment>
<dbReference type="Gene3D" id="3.40.50.11350">
    <property type="match status" value="1"/>
</dbReference>
<dbReference type="CDD" id="cd11301">
    <property type="entry name" value="Fut1_Fut2_like"/>
    <property type="match status" value="1"/>
</dbReference>
<dbReference type="GO" id="GO:0005975">
    <property type="term" value="P:carbohydrate metabolic process"/>
    <property type="evidence" value="ECO:0007669"/>
    <property type="project" value="InterPro"/>
</dbReference>
<dbReference type="EMBL" id="KB297286">
    <property type="protein sequence ID" value="ELU10696.1"/>
    <property type="molecule type" value="Genomic_DNA"/>
</dbReference>
<dbReference type="EC" id="2.4.1.-" evidence="3"/>
<sequence length="284" mass="33124">MNYSWYNSHNVTAPFVGGLGNQLFQYASMYGIAKANGFKSTVPKFSLVSRIFPQLRATRTEWMSRDVSYKNFIERQPNAFDGRAFSLNFMHNIYLDGYLQSWRYFDHVRTDLRKQLHFPQKVLDQTEDFLQKALLKHRSQHPSAQPQFIGVHVRRGDFLSEENRKQGYVAATAKYFDRAMRYFESRFKEIVFIVTSDDPAWCQENIGSDKSTVVISSWMDLPSHDMCLLSKCNHTIVSVGTFGWWGAWLAGGDVTYFKDFPQPQSNIDKYFKKGDYYLPNWIAV</sequence>
<dbReference type="EMBL" id="AMQN01005983">
    <property type="status" value="NOT_ANNOTATED_CDS"/>
    <property type="molecule type" value="Genomic_DNA"/>
</dbReference>
<evidence type="ECO:0000313" key="4">
    <source>
        <dbReference type="EMBL" id="ELU10696.1"/>
    </source>
</evidence>
<keyword evidence="3" id="KW-0812">Transmembrane</keyword>
<evidence type="ECO:0000313" key="5">
    <source>
        <dbReference type="EnsemblMetazoa" id="CapteP99760"/>
    </source>
</evidence>
<evidence type="ECO:0000256" key="2">
    <source>
        <dbReference type="ARBA" id="ARBA00022679"/>
    </source>
</evidence>
<dbReference type="OrthoDB" id="3226at2759"/>
<keyword evidence="3" id="KW-0735">Signal-anchor</keyword>
<dbReference type="AlphaFoldDB" id="R7V307"/>
<dbReference type="Proteomes" id="UP000014760">
    <property type="component" value="Unassembled WGS sequence"/>
</dbReference>
<reference evidence="4 6" key="2">
    <citation type="journal article" date="2013" name="Nature">
        <title>Insights into bilaterian evolution from three spiralian genomes.</title>
        <authorList>
            <person name="Simakov O."/>
            <person name="Marletaz F."/>
            <person name="Cho S.J."/>
            <person name="Edsinger-Gonzales E."/>
            <person name="Havlak P."/>
            <person name="Hellsten U."/>
            <person name="Kuo D.H."/>
            <person name="Larsson T."/>
            <person name="Lv J."/>
            <person name="Arendt D."/>
            <person name="Savage R."/>
            <person name="Osoegawa K."/>
            <person name="de Jong P."/>
            <person name="Grimwood J."/>
            <person name="Chapman J.A."/>
            <person name="Shapiro H."/>
            <person name="Aerts A."/>
            <person name="Otillar R.P."/>
            <person name="Terry A.Y."/>
            <person name="Boore J.L."/>
            <person name="Grigoriev I.V."/>
            <person name="Lindberg D.R."/>
            <person name="Seaver E.C."/>
            <person name="Weisblat D.A."/>
            <person name="Putnam N.H."/>
            <person name="Rokhsar D.S."/>
        </authorList>
    </citation>
    <scope>NUCLEOTIDE SEQUENCE</scope>
    <source>
        <strain evidence="4 6">I ESC-2004</strain>
    </source>
</reference>
<keyword evidence="6" id="KW-1185">Reference proteome</keyword>
<dbReference type="EnsemblMetazoa" id="CapteT99760">
    <property type="protein sequence ID" value="CapteP99760"/>
    <property type="gene ID" value="CapteG99760"/>
</dbReference>
<dbReference type="PANTHER" id="PTHR11927">
    <property type="entry name" value="GALACTOSIDE 2-L-FUCOSYLTRANSFERASE"/>
    <property type="match status" value="1"/>
</dbReference>
<name>R7V307_CAPTE</name>
<dbReference type="UniPathway" id="UPA00378"/>
<reference evidence="5" key="3">
    <citation type="submission" date="2015-06" db="UniProtKB">
        <authorList>
            <consortium name="EnsemblMetazoa"/>
        </authorList>
    </citation>
    <scope>IDENTIFICATION</scope>
</reference>
<evidence type="ECO:0000256" key="3">
    <source>
        <dbReference type="RuleBase" id="RU363129"/>
    </source>
</evidence>
<evidence type="ECO:0000256" key="1">
    <source>
        <dbReference type="ARBA" id="ARBA00022676"/>
    </source>
</evidence>
<protein>
    <recommendedName>
        <fullName evidence="3">L-Fucosyltransferase</fullName>
        <ecNumber evidence="3">2.4.1.-</ecNumber>
    </recommendedName>
</protein>
<evidence type="ECO:0000313" key="6">
    <source>
        <dbReference type="Proteomes" id="UP000014760"/>
    </source>
</evidence>
<dbReference type="HOGENOM" id="CLU_043399_2_1_1"/>
<reference evidence="6" key="1">
    <citation type="submission" date="2012-12" db="EMBL/GenBank/DDBJ databases">
        <authorList>
            <person name="Hellsten U."/>
            <person name="Grimwood J."/>
            <person name="Chapman J.A."/>
            <person name="Shapiro H."/>
            <person name="Aerts A."/>
            <person name="Otillar R.P."/>
            <person name="Terry A.Y."/>
            <person name="Boore J.L."/>
            <person name="Simakov O."/>
            <person name="Marletaz F."/>
            <person name="Cho S.-J."/>
            <person name="Edsinger-Gonzales E."/>
            <person name="Havlak P."/>
            <person name="Kuo D.-H."/>
            <person name="Larsson T."/>
            <person name="Lv J."/>
            <person name="Arendt D."/>
            <person name="Savage R."/>
            <person name="Osoegawa K."/>
            <person name="de Jong P."/>
            <person name="Lindberg D.R."/>
            <person name="Seaver E.C."/>
            <person name="Weisblat D.A."/>
            <person name="Putnam N.H."/>
            <person name="Grigoriev I.V."/>
            <person name="Rokhsar D.S."/>
        </authorList>
    </citation>
    <scope>NUCLEOTIDE SEQUENCE</scope>
    <source>
        <strain evidence="6">I ESC-2004</strain>
    </source>
</reference>
<keyword evidence="3" id="KW-0333">Golgi apparatus</keyword>
<comment type="similarity">
    <text evidence="3">Belongs to the glycosyltransferase 11 family.</text>
</comment>
<comment type="subcellular location">
    <subcellularLocation>
        <location evidence="3">Golgi apparatus</location>
        <location evidence="3">Golgi stack membrane</location>
        <topology evidence="3">Single-pass type II membrane protein</topology>
    </subcellularLocation>
</comment>
<dbReference type="OMA" id="PLRDWMA"/>
<accession>R7V307</accession>